<evidence type="ECO:0000313" key="2">
    <source>
        <dbReference type="EMBL" id="NYH97185.1"/>
    </source>
</evidence>
<feature type="compositionally biased region" description="Basic and acidic residues" evidence="1">
    <location>
        <begin position="100"/>
        <end position="111"/>
    </location>
</feature>
<proteinExistence type="predicted"/>
<dbReference type="Proteomes" id="UP000522081">
    <property type="component" value="Unassembled WGS sequence"/>
</dbReference>
<dbReference type="AlphaFoldDB" id="A0A7Y9Y1E1"/>
<gene>
    <name evidence="2" type="ORF">FHS75_003546</name>
</gene>
<feature type="region of interest" description="Disordered" evidence="1">
    <location>
        <begin position="88"/>
        <end position="111"/>
    </location>
</feature>
<protein>
    <submittedName>
        <fullName evidence="2">Uncharacterized protein</fullName>
    </submittedName>
</protein>
<evidence type="ECO:0000313" key="3">
    <source>
        <dbReference type="Proteomes" id="UP000522081"/>
    </source>
</evidence>
<sequence length="210" mass="23087">MNDMTPPPAPAAVSASDAAMIHAGPDHTSTSWPELLVLLTREIEPNDIIEQMWVRDIAVLTGRINQLRAIHAGLHRHVIYSLAREKPACPTGGDAPQSELPERDWARNEDERDSLRDVVECMGRFDLVDLGQCGEAFERLVGFSYATRFEALTSLDGLLKELLAERDSVFSKLEGRRRQKASEASRQVEITALTSCASTDAAGCPDDADD</sequence>
<keyword evidence="3" id="KW-1185">Reference proteome</keyword>
<dbReference type="RefSeq" id="WP_179408943.1">
    <property type="nucleotide sequence ID" value="NZ_BMGF01000019.1"/>
</dbReference>
<reference evidence="2 3" key="1">
    <citation type="submission" date="2020-07" db="EMBL/GenBank/DDBJ databases">
        <title>Genomic Encyclopedia of Type Strains, Phase IV (KMG-IV): sequencing the most valuable type-strain genomes for metagenomic binning, comparative biology and taxonomic classification.</title>
        <authorList>
            <person name="Goeker M."/>
        </authorList>
    </citation>
    <scope>NUCLEOTIDE SEQUENCE [LARGE SCALE GENOMIC DNA]</scope>
    <source>
        <strain evidence="2 3">DSM 29043</strain>
    </source>
</reference>
<evidence type="ECO:0000256" key="1">
    <source>
        <dbReference type="SAM" id="MobiDB-lite"/>
    </source>
</evidence>
<organism evidence="2 3">
    <name type="scientific">Novosphingobium marinum</name>
    <dbReference type="NCBI Taxonomy" id="1514948"/>
    <lineage>
        <taxon>Bacteria</taxon>
        <taxon>Pseudomonadati</taxon>
        <taxon>Pseudomonadota</taxon>
        <taxon>Alphaproteobacteria</taxon>
        <taxon>Sphingomonadales</taxon>
        <taxon>Sphingomonadaceae</taxon>
        <taxon>Novosphingobium</taxon>
    </lineage>
</organism>
<comment type="caution">
    <text evidence="2">The sequence shown here is derived from an EMBL/GenBank/DDBJ whole genome shotgun (WGS) entry which is preliminary data.</text>
</comment>
<dbReference type="EMBL" id="JACBZF010000016">
    <property type="protein sequence ID" value="NYH97185.1"/>
    <property type="molecule type" value="Genomic_DNA"/>
</dbReference>
<accession>A0A7Y9Y1E1</accession>
<name>A0A7Y9Y1E1_9SPHN</name>